<evidence type="ECO:0000313" key="7">
    <source>
        <dbReference type="Proteomes" id="UP000298030"/>
    </source>
</evidence>
<keyword evidence="7" id="KW-1185">Reference proteome</keyword>
<keyword evidence="2 4" id="KW-0863">Zinc-finger</keyword>
<dbReference type="AlphaFoldDB" id="A0A4Y7U144"/>
<organism evidence="6 7">
    <name type="scientific">Coprinellus micaceus</name>
    <name type="common">Glistening ink-cap mushroom</name>
    <name type="synonym">Coprinus micaceus</name>
    <dbReference type="NCBI Taxonomy" id="71717"/>
    <lineage>
        <taxon>Eukaryota</taxon>
        <taxon>Fungi</taxon>
        <taxon>Dikarya</taxon>
        <taxon>Basidiomycota</taxon>
        <taxon>Agaricomycotina</taxon>
        <taxon>Agaricomycetes</taxon>
        <taxon>Agaricomycetidae</taxon>
        <taxon>Agaricales</taxon>
        <taxon>Agaricineae</taxon>
        <taxon>Psathyrellaceae</taxon>
        <taxon>Coprinellus</taxon>
    </lineage>
</organism>
<dbReference type="Gene3D" id="6.10.140.2220">
    <property type="match status" value="1"/>
</dbReference>
<comment type="caution">
    <text evidence="6">The sequence shown here is derived from an EMBL/GenBank/DDBJ whole genome shotgun (WGS) entry which is preliminary data.</text>
</comment>
<name>A0A4Y7U144_COPMI</name>
<evidence type="ECO:0000256" key="2">
    <source>
        <dbReference type="ARBA" id="ARBA00022771"/>
    </source>
</evidence>
<dbReference type="Proteomes" id="UP000298030">
    <property type="component" value="Unassembled WGS sequence"/>
</dbReference>
<dbReference type="InterPro" id="IPR002893">
    <property type="entry name" value="Znf_MYND"/>
</dbReference>
<reference evidence="6 7" key="1">
    <citation type="journal article" date="2019" name="Nat. Ecol. Evol.">
        <title>Megaphylogeny resolves global patterns of mushroom evolution.</title>
        <authorList>
            <person name="Varga T."/>
            <person name="Krizsan K."/>
            <person name="Foldi C."/>
            <person name="Dima B."/>
            <person name="Sanchez-Garcia M."/>
            <person name="Sanchez-Ramirez S."/>
            <person name="Szollosi G.J."/>
            <person name="Szarkandi J.G."/>
            <person name="Papp V."/>
            <person name="Albert L."/>
            <person name="Andreopoulos W."/>
            <person name="Angelini C."/>
            <person name="Antonin V."/>
            <person name="Barry K.W."/>
            <person name="Bougher N.L."/>
            <person name="Buchanan P."/>
            <person name="Buyck B."/>
            <person name="Bense V."/>
            <person name="Catcheside P."/>
            <person name="Chovatia M."/>
            <person name="Cooper J."/>
            <person name="Damon W."/>
            <person name="Desjardin D."/>
            <person name="Finy P."/>
            <person name="Geml J."/>
            <person name="Haridas S."/>
            <person name="Hughes K."/>
            <person name="Justo A."/>
            <person name="Karasinski D."/>
            <person name="Kautmanova I."/>
            <person name="Kiss B."/>
            <person name="Kocsube S."/>
            <person name="Kotiranta H."/>
            <person name="LaButti K.M."/>
            <person name="Lechner B.E."/>
            <person name="Liimatainen K."/>
            <person name="Lipzen A."/>
            <person name="Lukacs Z."/>
            <person name="Mihaltcheva S."/>
            <person name="Morgado L.N."/>
            <person name="Niskanen T."/>
            <person name="Noordeloos M.E."/>
            <person name="Ohm R.A."/>
            <person name="Ortiz-Santana B."/>
            <person name="Ovrebo C."/>
            <person name="Racz N."/>
            <person name="Riley R."/>
            <person name="Savchenko A."/>
            <person name="Shiryaev A."/>
            <person name="Soop K."/>
            <person name="Spirin V."/>
            <person name="Szebenyi C."/>
            <person name="Tomsovsky M."/>
            <person name="Tulloss R.E."/>
            <person name="Uehling J."/>
            <person name="Grigoriev I.V."/>
            <person name="Vagvolgyi C."/>
            <person name="Papp T."/>
            <person name="Martin F.M."/>
            <person name="Miettinen O."/>
            <person name="Hibbett D.S."/>
            <person name="Nagy L.G."/>
        </authorList>
    </citation>
    <scope>NUCLEOTIDE SEQUENCE [LARGE SCALE GENOMIC DNA]</scope>
    <source>
        <strain evidence="6 7">FP101781</strain>
    </source>
</reference>
<gene>
    <name evidence="6" type="ORF">FA13DRAFT_1724376</name>
</gene>
<protein>
    <recommendedName>
        <fullName evidence="5">MYND-type domain-containing protein</fullName>
    </recommendedName>
</protein>
<dbReference type="EMBL" id="QPFP01000001">
    <property type="protein sequence ID" value="TEB40150.1"/>
    <property type="molecule type" value="Genomic_DNA"/>
</dbReference>
<keyword evidence="1" id="KW-0479">Metal-binding</keyword>
<proteinExistence type="predicted"/>
<dbReference type="SUPFAM" id="SSF144232">
    <property type="entry name" value="HIT/MYND zinc finger-like"/>
    <property type="match status" value="1"/>
</dbReference>
<evidence type="ECO:0000313" key="6">
    <source>
        <dbReference type="EMBL" id="TEB40150.1"/>
    </source>
</evidence>
<evidence type="ECO:0000259" key="5">
    <source>
        <dbReference type="PROSITE" id="PS50865"/>
    </source>
</evidence>
<dbReference type="OrthoDB" id="2915092at2759"/>
<dbReference type="Pfam" id="PF01753">
    <property type="entry name" value="zf-MYND"/>
    <property type="match status" value="1"/>
</dbReference>
<accession>A0A4Y7U144</accession>
<evidence type="ECO:0000256" key="3">
    <source>
        <dbReference type="ARBA" id="ARBA00022833"/>
    </source>
</evidence>
<dbReference type="PROSITE" id="PS50865">
    <property type="entry name" value="ZF_MYND_2"/>
    <property type="match status" value="1"/>
</dbReference>
<evidence type="ECO:0000256" key="1">
    <source>
        <dbReference type="ARBA" id="ARBA00022723"/>
    </source>
</evidence>
<sequence length="648" mass="73873">MDARTFRLLRLSDELLNRPRGDVTNALAECLLEDVDLVTLNRRLDLLDSSGIPPPPLNPGDANAMDVTDKAATVITQLLKVLLALFMGHPKEPMVVCRTKCYKIFLERWHNIVRWLSYFVQNASVSPRFSKVVPTCMMFLLSITTVGLEADPVAEAMVCRKDFGDFTYLLLYQEDSSTGRYYDASPSAQTSGDTTVLAFVLRCFDAEPTRNFLTTHFISLNRDTQDEVIGALVFRTQMIAKDLAPSNLPKAVKDLQSIMVIFRWLIEASDFRLNSRRHERYIYRLAAAICLWSEKAEAAKYTDVGSWTAACEYISLLARAVSLPICAGALGQLIEGGLLPFTARCILRVKSPVAENYLRTATPYLYQLKTYRATMKFGDKRWWDWVCSPSALEKSPQSAHSAWHSVMRYAIRGYHGKEDAPIDMCSNVQHALTPKKSKFPLGPKACSKCHSVAYCSAACQQADWTRLHSKECSTLARRYKDQKSIQAWPSVHRKWDILRFITAYANERFPSPKEILKVTKLSHLTRRNADPSGPTTPLLRFDPNSSVEFVDIYCHKPDELGYYTRMSLQSLYNPQAWRLDSILPWLPRFQEFVDAAQQNPTTMILVEGRFRLNLYYAVVMFATMRYDPKKPSLERYTVVNSAFRSILR</sequence>
<dbReference type="GO" id="GO:0008270">
    <property type="term" value="F:zinc ion binding"/>
    <property type="evidence" value="ECO:0007669"/>
    <property type="project" value="UniProtKB-KW"/>
</dbReference>
<feature type="domain" description="MYND-type" evidence="5">
    <location>
        <begin position="425"/>
        <end position="472"/>
    </location>
</feature>
<evidence type="ECO:0000256" key="4">
    <source>
        <dbReference type="PROSITE-ProRule" id="PRU00134"/>
    </source>
</evidence>
<keyword evidence="3" id="KW-0862">Zinc</keyword>